<reference evidence="6 7" key="1">
    <citation type="submission" date="2018-12" db="EMBL/GenBank/DDBJ databases">
        <title>Complete genome of Nonlabens sp. MJ115.</title>
        <authorList>
            <person name="Choi H.S."/>
            <person name="Jung J."/>
        </authorList>
    </citation>
    <scope>NUCLEOTIDE SEQUENCE [LARGE SCALE GENOMIC DNA]</scope>
    <source>
        <strain evidence="6 7">MJ115</strain>
    </source>
</reference>
<dbReference type="PANTHER" id="PTHR30404:SF0">
    <property type="entry name" value="N-ACETYLMURAMOYL-L-ALANINE AMIDASE AMIC"/>
    <property type="match status" value="1"/>
</dbReference>
<dbReference type="SMART" id="SM00646">
    <property type="entry name" value="Ami_3"/>
    <property type="match status" value="1"/>
</dbReference>
<dbReference type="InterPro" id="IPR002508">
    <property type="entry name" value="MurNAc-LAA_cat"/>
</dbReference>
<dbReference type="EC" id="3.5.1.28" evidence="2"/>
<evidence type="ECO:0000256" key="4">
    <source>
        <dbReference type="SAM" id="SignalP"/>
    </source>
</evidence>
<dbReference type="GO" id="GO:0030288">
    <property type="term" value="C:outer membrane-bounded periplasmic space"/>
    <property type="evidence" value="ECO:0007669"/>
    <property type="project" value="TreeGrafter"/>
</dbReference>
<sequence length="360" mass="39726">MRTNIFFFIAFITAMASTAAAVDSNLNPPDGMAKFVVVLDAGHGGDDGGNSHHGVYEKNVALKAVLAVGKKLEAHGGFEVIYTRKTDVFIPLNKRADIANKAKADLFVSIHCNSFHKSQANGNETWVLGLTKSKDNLDVVMRENNVILLEENYEENYKGYDPNDPSAYVTSLLTQEQFMEDSIELAAMIQGNFAQNVKRVNRGVKQNWFVVLLKSYMPSVLIEIGFLSNPSERDYLTSKKGHDAVVKSIYDGILKYRETRDVNLSTVSDGNTSGVAVDPVSNDAIYKVQIAAGSKAIAAKSYNFNKLPEISRVKSGNIYRYYSGSFDSLEKANDLRAKAIKKGYKTAFIVVVENGVYSRL</sequence>
<dbReference type="SUPFAM" id="SSF53187">
    <property type="entry name" value="Zn-dependent exopeptidases"/>
    <property type="match status" value="1"/>
</dbReference>
<gene>
    <name evidence="6" type="ORF">EJ995_09845</name>
</gene>
<dbReference type="Proteomes" id="UP000279600">
    <property type="component" value="Chromosome"/>
</dbReference>
<evidence type="ECO:0000256" key="3">
    <source>
        <dbReference type="ARBA" id="ARBA00022801"/>
    </source>
</evidence>
<feature type="signal peptide" evidence="4">
    <location>
        <begin position="1"/>
        <end position="21"/>
    </location>
</feature>
<dbReference type="Pfam" id="PF01520">
    <property type="entry name" value="Amidase_3"/>
    <property type="match status" value="1"/>
</dbReference>
<accession>A0A3S9MZ48</accession>
<comment type="catalytic activity">
    <reaction evidence="1">
        <text>Hydrolyzes the link between N-acetylmuramoyl residues and L-amino acid residues in certain cell-wall glycopeptides.</text>
        <dbReference type="EC" id="3.5.1.28"/>
    </reaction>
</comment>
<keyword evidence="3" id="KW-0378">Hydrolase</keyword>
<dbReference type="KEGG" id="noj:EJ995_09845"/>
<dbReference type="RefSeq" id="WP_126448060.1">
    <property type="nucleotide sequence ID" value="NZ_CP034549.1"/>
</dbReference>
<feature type="chain" id="PRO_5019055889" description="N-acetylmuramoyl-L-alanine amidase" evidence="4">
    <location>
        <begin position="22"/>
        <end position="360"/>
    </location>
</feature>
<keyword evidence="7" id="KW-1185">Reference proteome</keyword>
<dbReference type="InterPro" id="IPR050695">
    <property type="entry name" value="N-acetylmuramoyl_amidase_3"/>
</dbReference>
<dbReference type="GO" id="GO:0008745">
    <property type="term" value="F:N-acetylmuramoyl-L-alanine amidase activity"/>
    <property type="evidence" value="ECO:0007669"/>
    <property type="project" value="UniProtKB-EC"/>
</dbReference>
<keyword evidence="4" id="KW-0732">Signal</keyword>
<dbReference type="FunFam" id="3.40.630.40:FF:000005">
    <property type="entry name" value="N-acetylmuramoyl-L-alanine amidase (AmiA)"/>
    <property type="match status" value="1"/>
</dbReference>
<dbReference type="AlphaFoldDB" id="A0A3S9MZ48"/>
<evidence type="ECO:0000259" key="5">
    <source>
        <dbReference type="SMART" id="SM00646"/>
    </source>
</evidence>
<feature type="domain" description="MurNAc-LAA" evidence="5">
    <location>
        <begin position="96"/>
        <end position="254"/>
    </location>
</feature>
<evidence type="ECO:0000256" key="1">
    <source>
        <dbReference type="ARBA" id="ARBA00001561"/>
    </source>
</evidence>
<evidence type="ECO:0000313" key="7">
    <source>
        <dbReference type="Proteomes" id="UP000279600"/>
    </source>
</evidence>
<organism evidence="6 7">
    <name type="scientific">Nonlabens ponticola</name>
    <dbReference type="NCBI Taxonomy" id="2496866"/>
    <lineage>
        <taxon>Bacteria</taxon>
        <taxon>Pseudomonadati</taxon>
        <taxon>Bacteroidota</taxon>
        <taxon>Flavobacteriia</taxon>
        <taxon>Flavobacteriales</taxon>
        <taxon>Flavobacteriaceae</taxon>
        <taxon>Nonlabens</taxon>
    </lineage>
</organism>
<dbReference type="CDD" id="cd02696">
    <property type="entry name" value="MurNAc-LAA"/>
    <property type="match status" value="1"/>
</dbReference>
<evidence type="ECO:0000256" key="2">
    <source>
        <dbReference type="ARBA" id="ARBA00011901"/>
    </source>
</evidence>
<protein>
    <recommendedName>
        <fullName evidence="2">N-acetylmuramoyl-L-alanine amidase</fullName>
        <ecNumber evidence="2">3.5.1.28</ecNumber>
    </recommendedName>
</protein>
<dbReference type="OrthoDB" id="9806267at2"/>
<dbReference type="Gene3D" id="3.40.630.40">
    <property type="entry name" value="Zn-dependent exopeptidases"/>
    <property type="match status" value="1"/>
</dbReference>
<dbReference type="GO" id="GO:0009253">
    <property type="term" value="P:peptidoglycan catabolic process"/>
    <property type="evidence" value="ECO:0007669"/>
    <property type="project" value="InterPro"/>
</dbReference>
<dbReference type="EMBL" id="CP034549">
    <property type="protein sequence ID" value="AZQ44531.1"/>
    <property type="molecule type" value="Genomic_DNA"/>
</dbReference>
<name>A0A3S9MZ48_9FLAO</name>
<proteinExistence type="predicted"/>
<evidence type="ECO:0000313" key="6">
    <source>
        <dbReference type="EMBL" id="AZQ44531.1"/>
    </source>
</evidence>
<dbReference type="PANTHER" id="PTHR30404">
    <property type="entry name" value="N-ACETYLMURAMOYL-L-ALANINE AMIDASE"/>
    <property type="match status" value="1"/>
</dbReference>